<keyword evidence="3" id="KW-1185">Reference proteome</keyword>
<protein>
    <recommendedName>
        <fullName evidence="1">Sacsin/Nov domain-containing protein</fullName>
    </recommendedName>
</protein>
<feature type="non-terminal residue" evidence="2">
    <location>
        <position position="350"/>
    </location>
</feature>
<feature type="domain" description="Sacsin/Nov" evidence="1">
    <location>
        <begin position="33"/>
        <end position="136"/>
    </location>
</feature>
<sequence length="350" mass="38634">MFNFTKSFLPGRVPERIEQSQVQRVDTDQRGLIDKILARYSSDFFTLKELLQNADDAGATKVSIHLDRADSQDNLSKYHELKVVNNGRPFTPSDWERIRCIAKGNPDEKSVGYFGVGFYSVFALCDKPTIESNGEIQTFFWGDAQGQPCVDGHALFVYGGSTGAVATVTDAQNTTVTFAPLKAMCEATTWDLGALARFLVQALCFPRNLQQVDLYVDQEHTFGLTRNSTSQRPQALALGFGLCTSSPRGLFTVQDVEVSSLQLAGYWGGSQQPRDQGSYTLVRSTVRANRDARTQKLWDGLSAIRKKQEEPIMEVSLLYGDTTLASPQTFLPPSCETATSPPSNGMNLPM</sequence>
<dbReference type="PANTHER" id="PTHR47839">
    <property type="entry name" value="DOMAIN PROTEIN, PUTATIVE (AFU_ORTHOLOGUE AFUA_6G04830)-RELATED"/>
    <property type="match status" value="1"/>
</dbReference>
<proteinExistence type="predicted"/>
<evidence type="ECO:0000313" key="3">
    <source>
        <dbReference type="Proteomes" id="UP001190700"/>
    </source>
</evidence>
<name>A0AAE0GYM1_9CHLO</name>
<dbReference type="NCBIfam" id="NF047352">
    <property type="entry name" value="P_loop_sacsin"/>
    <property type="match status" value="1"/>
</dbReference>
<reference evidence="2 3" key="1">
    <citation type="journal article" date="2015" name="Genome Biol. Evol.">
        <title>Comparative Genomics of a Bacterivorous Green Alga Reveals Evolutionary Causalities and Consequences of Phago-Mixotrophic Mode of Nutrition.</title>
        <authorList>
            <person name="Burns J.A."/>
            <person name="Paasch A."/>
            <person name="Narechania A."/>
            <person name="Kim E."/>
        </authorList>
    </citation>
    <scope>NUCLEOTIDE SEQUENCE [LARGE SCALE GENOMIC DNA]</scope>
    <source>
        <strain evidence="2 3">PLY_AMNH</strain>
    </source>
</reference>
<dbReference type="AlphaFoldDB" id="A0AAE0GYM1"/>
<dbReference type="Proteomes" id="UP001190700">
    <property type="component" value="Unassembled WGS sequence"/>
</dbReference>
<dbReference type="Pfam" id="PF25794">
    <property type="entry name" value="SACS"/>
    <property type="match status" value="1"/>
</dbReference>
<dbReference type="InterPro" id="IPR036890">
    <property type="entry name" value="HATPase_C_sf"/>
</dbReference>
<organism evidence="2 3">
    <name type="scientific">Cymbomonas tetramitiformis</name>
    <dbReference type="NCBI Taxonomy" id="36881"/>
    <lineage>
        <taxon>Eukaryota</taxon>
        <taxon>Viridiplantae</taxon>
        <taxon>Chlorophyta</taxon>
        <taxon>Pyramimonadophyceae</taxon>
        <taxon>Pyramimonadales</taxon>
        <taxon>Pyramimonadaceae</taxon>
        <taxon>Cymbomonas</taxon>
    </lineage>
</organism>
<evidence type="ECO:0000259" key="1">
    <source>
        <dbReference type="Pfam" id="PF25794"/>
    </source>
</evidence>
<accession>A0AAE0GYM1</accession>
<dbReference type="EMBL" id="LGRX02001165">
    <property type="protein sequence ID" value="KAK3286724.1"/>
    <property type="molecule type" value="Genomic_DNA"/>
</dbReference>
<gene>
    <name evidence="2" type="ORF">CYMTET_5735</name>
</gene>
<dbReference type="SUPFAM" id="SSF55874">
    <property type="entry name" value="ATPase domain of HSP90 chaperone/DNA topoisomerase II/histidine kinase"/>
    <property type="match status" value="1"/>
</dbReference>
<comment type="caution">
    <text evidence="2">The sequence shown here is derived from an EMBL/GenBank/DDBJ whole genome shotgun (WGS) entry which is preliminary data.</text>
</comment>
<evidence type="ECO:0000313" key="2">
    <source>
        <dbReference type="EMBL" id="KAK3286724.1"/>
    </source>
</evidence>
<dbReference type="InterPro" id="IPR058210">
    <property type="entry name" value="SACS/Nov_dom"/>
</dbReference>
<dbReference type="Gene3D" id="3.30.565.10">
    <property type="entry name" value="Histidine kinase-like ATPase, C-terminal domain"/>
    <property type="match status" value="1"/>
</dbReference>
<dbReference type="PANTHER" id="PTHR47839:SF1">
    <property type="entry name" value="DOMAIN PROTEIN, PUTATIVE (AFU_ORTHOLOGUE AFUA_6G04830)-RELATED"/>
    <property type="match status" value="1"/>
</dbReference>